<dbReference type="RefSeq" id="WP_050113406.1">
    <property type="nucleotide sequence ID" value="NZ_CQAW01000005.1"/>
</dbReference>
<dbReference type="InterPro" id="IPR003458">
    <property type="entry name" value="Phage_T4_Gp38_tail_assem"/>
</dbReference>
<dbReference type="AlphaFoldDB" id="A0A0T9P2Y6"/>
<proteinExistence type="predicted"/>
<organism evidence="1 2">
    <name type="scientific">Yersinia thracica</name>
    <dbReference type="NCBI Taxonomy" id="2890319"/>
    <lineage>
        <taxon>Bacteria</taxon>
        <taxon>Pseudomonadati</taxon>
        <taxon>Pseudomonadota</taxon>
        <taxon>Gammaproteobacteria</taxon>
        <taxon>Enterobacterales</taxon>
        <taxon>Yersiniaceae</taxon>
        <taxon>Yersinia</taxon>
    </lineage>
</organism>
<evidence type="ECO:0000313" key="1">
    <source>
        <dbReference type="EMBL" id="CNH43235.1"/>
    </source>
</evidence>
<protein>
    <submittedName>
        <fullName evidence="1">Tail fiber assembly protein G</fullName>
    </submittedName>
</protein>
<sequence>MKNLDKKGEVPADDLLITDENIIYDDLFVAVYEDEAGLSVVNFNSQASLDSFSHDDYFLIIKRSKLPDQKYQAAWEFNGKRDDIVVNQQKLKAILVSDAKQIREHKLSLVRADIDGLQSDLILNIITDADREKLVSVKKYIIELKKLDLSTAPDIEWPVAPE</sequence>
<name>A0A0T9P2Y6_9GAMM</name>
<dbReference type="EMBL" id="CQAW01000005">
    <property type="protein sequence ID" value="CNH43235.1"/>
    <property type="molecule type" value="Genomic_DNA"/>
</dbReference>
<dbReference type="Proteomes" id="UP000041882">
    <property type="component" value="Unassembled WGS sequence"/>
</dbReference>
<evidence type="ECO:0000313" key="2">
    <source>
        <dbReference type="Proteomes" id="UP000041882"/>
    </source>
</evidence>
<keyword evidence="2" id="KW-1185">Reference proteome</keyword>
<gene>
    <name evidence="1" type="ORF">ERS008472_01416</name>
</gene>
<reference evidence="2" key="1">
    <citation type="submission" date="2015-03" db="EMBL/GenBank/DDBJ databases">
        <authorList>
            <consortium name="Pathogen Informatics"/>
            <person name="Murphy D."/>
        </authorList>
    </citation>
    <scope>NUCLEOTIDE SEQUENCE [LARGE SCALE GENOMIC DNA]</scope>
    <source>
        <strain evidence="2">IP6945</strain>
    </source>
</reference>
<accession>A0A0T9P2Y6</accession>
<dbReference type="Pfam" id="PF02413">
    <property type="entry name" value="Caudo_TAP"/>
    <property type="match status" value="1"/>
</dbReference>